<organism evidence="1 2">
    <name type="scientific">Ramlibacter albus</name>
    <dbReference type="NCBI Taxonomy" id="2079448"/>
    <lineage>
        <taxon>Bacteria</taxon>
        <taxon>Pseudomonadati</taxon>
        <taxon>Pseudomonadota</taxon>
        <taxon>Betaproteobacteria</taxon>
        <taxon>Burkholderiales</taxon>
        <taxon>Comamonadaceae</taxon>
        <taxon>Ramlibacter</taxon>
    </lineage>
</organism>
<dbReference type="Proteomes" id="UP000596827">
    <property type="component" value="Unassembled WGS sequence"/>
</dbReference>
<proteinExistence type="predicted"/>
<sequence length="117" mass="13133">MPTHRRRTAALAKKSSELALAAPAVVTLRLLRMAEHGNQPDARDRAEMMRMGSEKVAAFSQAWMAMWMQWWLAPLQFLQGNWVQAGSRAMTALLSAGIAPVHRTAVANARRLGRRRR</sequence>
<comment type="caution">
    <text evidence="1">The sequence shown here is derived from an EMBL/GenBank/DDBJ whole genome shotgun (WGS) entry which is preliminary data.</text>
</comment>
<protein>
    <submittedName>
        <fullName evidence="1">Uncharacterized protein</fullName>
    </submittedName>
</protein>
<dbReference type="AlphaFoldDB" id="A0A923S608"/>
<name>A0A923S608_9BURK</name>
<dbReference type="RefSeq" id="WP_187085409.1">
    <property type="nucleotide sequence ID" value="NZ_JACORU010000019.1"/>
</dbReference>
<gene>
    <name evidence="1" type="ORF">H8R02_29145</name>
</gene>
<keyword evidence="2" id="KW-1185">Reference proteome</keyword>
<accession>A0A923S608</accession>
<evidence type="ECO:0000313" key="1">
    <source>
        <dbReference type="EMBL" id="MBC5768563.1"/>
    </source>
</evidence>
<reference evidence="1" key="1">
    <citation type="submission" date="2020-08" db="EMBL/GenBank/DDBJ databases">
        <title>Ramlibacter sp. GTP1 16S ribosomal RNA gene genome sequencing and assembly.</title>
        <authorList>
            <person name="Kang M."/>
        </authorList>
    </citation>
    <scope>NUCLEOTIDE SEQUENCE</scope>
    <source>
        <strain evidence="1">GTP1</strain>
    </source>
</reference>
<dbReference type="EMBL" id="JACORU010000019">
    <property type="protein sequence ID" value="MBC5768563.1"/>
    <property type="molecule type" value="Genomic_DNA"/>
</dbReference>
<evidence type="ECO:0000313" key="2">
    <source>
        <dbReference type="Proteomes" id="UP000596827"/>
    </source>
</evidence>